<dbReference type="OrthoDB" id="10249065at2759"/>
<dbReference type="InterPro" id="IPR007287">
    <property type="entry name" value="Sof1"/>
</dbReference>
<dbReference type="SUPFAM" id="SSF50978">
    <property type="entry name" value="WD40 repeat-like"/>
    <property type="match status" value="1"/>
</dbReference>
<evidence type="ECO:0000259" key="9">
    <source>
        <dbReference type="Pfam" id="PF04158"/>
    </source>
</evidence>
<proteinExistence type="inferred from homology"/>
<comment type="similarity">
    <text evidence="2">Belongs to the WD repeat DCAF13/WDSOF1 family.</text>
</comment>
<dbReference type="Gene3D" id="2.130.10.10">
    <property type="entry name" value="YVTN repeat-like/Quinoprotein amine dehydrogenase"/>
    <property type="match status" value="2"/>
</dbReference>
<dbReference type="InterPro" id="IPR001680">
    <property type="entry name" value="WD40_rpt"/>
</dbReference>
<evidence type="ECO:0000256" key="3">
    <source>
        <dbReference type="ARBA" id="ARBA00022574"/>
    </source>
</evidence>
<comment type="subcellular location">
    <subcellularLocation>
        <location evidence="1">Nucleus</location>
        <location evidence="1">Nucleolus</location>
    </subcellularLocation>
</comment>
<dbReference type="EMBL" id="DS022300">
    <property type="protein sequence ID" value="OAJ36124.1"/>
    <property type="molecule type" value="Genomic_DNA"/>
</dbReference>
<feature type="domain" description="Sof1-like protein" evidence="9">
    <location>
        <begin position="401"/>
        <end position="486"/>
    </location>
</feature>
<dbReference type="CDD" id="cd00200">
    <property type="entry name" value="WD40"/>
    <property type="match status" value="1"/>
</dbReference>
<sequence length="491" mass="56095">MAIWHVDSNFKDFVNLVEFKFGQNLRKLSNFFQIKYCWLLCISNSTSQTIASSMKVKTISRSEEFSRERLGDIFKVQKNLDPVLHPFEQAREYTRALNSTKLERLFAKPFVGALSGHIDGVYCMTKHPKKLTTILSGSGDGEIRIWSLSSQTCTWKSIGHKGFVKGLTYVPFNDHFLSVGEDKVIKMWDQNESQPTNTYISKYAFTGIDHHRSKPLFATSSTGIDLWDHHRSEPTQTLQWGAETAISVKFNQTETNIVASCGTDRTIILYDIRTTSPITKVIMAMQTNAIAWNPMEAFNFTTANEDHNCYTFDMRNLGNTLSVAKDHVSAVLDIDYSPTGEEFVTGGYDKTIRIFGARDGRSREVYHTKRMQRTFCVKFSMDAKFILSGSDDGNIRLWKTNASDKLGTLTQRERNALEYSKAVKNRYKHMPEIRRIDKHRKVPKAVKGAARKKTIMENSIKAKENNRRNHSAPDAVPFKAERKKHILAVEQ</sequence>
<reference evidence="10 11" key="1">
    <citation type="submission" date="2006-10" db="EMBL/GenBank/DDBJ databases">
        <title>The Genome Sequence of Batrachochytrium dendrobatidis JEL423.</title>
        <authorList>
            <consortium name="The Broad Institute Genome Sequencing Platform"/>
            <person name="Birren B."/>
            <person name="Lander E."/>
            <person name="Galagan J."/>
            <person name="Cuomo C."/>
            <person name="Devon K."/>
            <person name="Jaffe D."/>
            <person name="Butler J."/>
            <person name="Alvarez P."/>
            <person name="Gnerre S."/>
            <person name="Grabherr M."/>
            <person name="Kleber M."/>
            <person name="Mauceli E."/>
            <person name="Brockman W."/>
            <person name="Young S."/>
            <person name="LaButti K."/>
            <person name="Sykes S."/>
            <person name="DeCaprio D."/>
            <person name="Crawford M."/>
            <person name="Koehrsen M."/>
            <person name="Engels R."/>
            <person name="Montgomery P."/>
            <person name="Pearson M."/>
            <person name="Howarth C."/>
            <person name="Larson L."/>
            <person name="White J."/>
            <person name="O'Leary S."/>
            <person name="Kodira C."/>
            <person name="Zeng Q."/>
            <person name="Yandava C."/>
            <person name="Alvarado L."/>
            <person name="Longcore J."/>
            <person name="James T."/>
        </authorList>
    </citation>
    <scope>NUCLEOTIDE SEQUENCE [LARGE SCALE GENOMIC DNA]</scope>
    <source>
        <strain evidence="10 11">JEL423</strain>
    </source>
</reference>
<dbReference type="VEuPathDB" id="FungiDB:BDEG_20331"/>
<dbReference type="PANTHER" id="PTHR22851:SF0">
    <property type="entry name" value="DDB1- AND CUL4-ASSOCIATED FACTOR 13"/>
    <property type="match status" value="1"/>
</dbReference>
<name>A0A177W8V9_BATDL</name>
<dbReference type="PROSITE" id="PS50082">
    <property type="entry name" value="WD_REPEATS_2"/>
    <property type="match status" value="4"/>
</dbReference>
<feature type="repeat" description="WD" evidence="7">
    <location>
        <begin position="377"/>
        <end position="408"/>
    </location>
</feature>
<evidence type="ECO:0000256" key="6">
    <source>
        <dbReference type="ARBA" id="ARBA00023274"/>
    </source>
</evidence>
<evidence type="ECO:0000256" key="8">
    <source>
        <dbReference type="SAM" id="MobiDB-lite"/>
    </source>
</evidence>
<dbReference type="AlphaFoldDB" id="A0A177W8V9"/>
<keyword evidence="3 7" id="KW-0853">WD repeat</keyword>
<organism evidence="10 11">
    <name type="scientific">Batrachochytrium dendrobatidis (strain JEL423)</name>
    <dbReference type="NCBI Taxonomy" id="403673"/>
    <lineage>
        <taxon>Eukaryota</taxon>
        <taxon>Fungi</taxon>
        <taxon>Fungi incertae sedis</taxon>
        <taxon>Chytridiomycota</taxon>
        <taxon>Chytridiomycota incertae sedis</taxon>
        <taxon>Chytridiomycetes</taxon>
        <taxon>Rhizophydiales</taxon>
        <taxon>Rhizophydiales incertae sedis</taxon>
        <taxon>Batrachochytrium</taxon>
    </lineage>
</organism>
<keyword evidence="4" id="KW-0677">Repeat</keyword>
<dbReference type="STRING" id="403673.A0A177W8V9"/>
<feature type="repeat" description="WD" evidence="7">
    <location>
        <begin position="324"/>
        <end position="365"/>
    </location>
</feature>
<dbReference type="PANTHER" id="PTHR22851">
    <property type="entry name" value="U3 SMALL NUCLEOLAR RNA U3 SNORNA ASSOCIATED PROTEIN"/>
    <property type="match status" value="1"/>
</dbReference>
<evidence type="ECO:0000256" key="1">
    <source>
        <dbReference type="ARBA" id="ARBA00004604"/>
    </source>
</evidence>
<keyword evidence="6" id="KW-0687">Ribonucleoprotein</keyword>
<feature type="repeat" description="WD" evidence="7">
    <location>
        <begin position="157"/>
        <end position="198"/>
    </location>
</feature>
<protein>
    <recommendedName>
        <fullName evidence="9">Sof1-like protein domain-containing protein</fullName>
    </recommendedName>
</protein>
<evidence type="ECO:0000256" key="2">
    <source>
        <dbReference type="ARBA" id="ARBA00005649"/>
    </source>
</evidence>
<evidence type="ECO:0000256" key="4">
    <source>
        <dbReference type="ARBA" id="ARBA00022737"/>
    </source>
</evidence>
<dbReference type="eggNOG" id="KOG0268">
    <property type="taxonomic scope" value="Eukaryota"/>
</dbReference>
<dbReference type="PROSITE" id="PS50294">
    <property type="entry name" value="WD_REPEATS_REGION"/>
    <property type="match status" value="3"/>
</dbReference>
<dbReference type="Pfam" id="PF04158">
    <property type="entry name" value="Sof1"/>
    <property type="match status" value="1"/>
</dbReference>
<dbReference type="FunFam" id="2.130.10.10:FF:000132">
    <property type="entry name" value="DDB1- and CUL4-associated factor 13"/>
    <property type="match status" value="1"/>
</dbReference>
<dbReference type="Proteomes" id="UP000077115">
    <property type="component" value="Unassembled WGS sequence"/>
</dbReference>
<dbReference type="SMART" id="SM00320">
    <property type="entry name" value="WD40"/>
    <property type="match status" value="7"/>
</dbReference>
<keyword evidence="5" id="KW-0539">Nucleus</keyword>
<dbReference type="GO" id="GO:0032040">
    <property type="term" value="C:small-subunit processome"/>
    <property type="evidence" value="ECO:0007669"/>
    <property type="project" value="TreeGrafter"/>
</dbReference>
<evidence type="ECO:0000256" key="7">
    <source>
        <dbReference type="PROSITE-ProRule" id="PRU00221"/>
    </source>
</evidence>
<dbReference type="PRINTS" id="PR00320">
    <property type="entry name" value="GPROTEINBRPT"/>
</dbReference>
<dbReference type="GO" id="GO:0000462">
    <property type="term" value="P:maturation of SSU-rRNA from tricistronic rRNA transcript (SSU-rRNA, 5.8S rRNA, LSU-rRNA)"/>
    <property type="evidence" value="ECO:0007669"/>
    <property type="project" value="TreeGrafter"/>
</dbReference>
<dbReference type="InterPro" id="IPR051733">
    <property type="entry name" value="WD_repeat_DCAF13/WDSOF1"/>
</dbReference>
<evidence type="ECO:0000313" key="10">
    <source>
        <dbReference type="EMBL" id="OAJ36124.1"/>
    </source>
</evidence>
<feature type="region of interest" description="Disordered" evidence="8">
    <location>
        <begin position="463"/>
        <end position="482"/>
    </location>
</feature>
<dbReference type="Pfam" id="PF00400">
    <property type="entry name" value="WD40"/>
    <property type="match status" value="5"/>
</dbReference>
<dbReference type="InterPro" id="IPR036322">
    <property type="entry name" value="WD40_repeat_dom_sf"/>
</dbReference>
<reference evidence="10 11" key="2">
    <citation type="submission" date="2016-05" db="EMBL/GenBank/DDBJ databases">
        <title>Lineage-specific infection strategies underlie the spectrum of fungal disease in amphibians.</title>
        <authorList>
            <person name="Cuomo C.A."/>
            <person name="Farrer R.A."/>
            <person name="James T."/>
            <person name="Longcore J."/>
            <person name="Birren B."/>
        </authorList>
    </citation>
    <scope>NUCLEOTIDE SEQUENCE [LARGE SCALE GENOMIC DNA]</scope>
    <source>
        <strain evidence="10 11">JEL423</strain>
    </source>
</reference>
<dbReference type="InterPro" id="IPR015943">
    <property type="entry name" value="WD40/YVTN_repeat-like_dom_sf"/>
</dbReference>
<gene>
    <name evidence="10" type="ORF">BDEG_20331</name>
</gene>
<feature type="repeat" description="WD" evidence="7">
    <location>
        <begin position="114"/>
        <end position="156"/>
    </location>
</feature>
<dbReference type="InterPro" id="IPR020472">
    <property type="entry name" value="WD40_PAC1"/>
</dbReference>
<accession>A0A177W8V9</accession>
<evidence type="ECO:0000256" key="5">
    <source>
        <dbReference type="ARBA" id="ARBA00023242"/>
    </source>
</evidence>
<evidence type="ECO:0000313" key="11">
    <source>
        <dbReference type="Proteomes" id="UP000077115"/>
    </source>
</evidence>